<dbReference type="SUPFAM" id="SSF51735">
    <property type="entry name" value="NAD(P)-binding Rossmann-fold domains"/>
    <property type="match status" value="1"/>
</dbReference>
<dbReference type="EMBL" id="CP002529">
    <property type="protein sequence ID" value="ADY02112.1"/>
    <property type="molecule type" value="Genomic_DNA"/>
</dbReference>
<dbReference type="AlphaFoldDB" id="F0QVT8"/>
<dbReference type="GO" id="GO:0005737">
    <property type="term" value="C:cytoplasm"/>
    <property type="evidence" value="ECO:0007669"/>
    <property type="project" value="TreeGrafter"/>
</dbReference>
<dbReference type="InterPro" id="IPR023401">
    <property type="entry name" value="ODC_N"/>
</dbReference>
<dbReference type="RefSeq" id="WP_013605274.1">
    <property type="nucleotide sequence ID" value="NC_015151.1"/>
</dbReference>
<sequence>MPLVLLVREFEVDELVSFDDVIRAVEDGFKLLGSGNAVNLPRRRAIVSGAVLHVLQGMVLGDYRVAGLKTYLSTRHGTRFVVVLFSLDSGELLAVVEADRLGQLRTGAASAVATKYMARRDSSVLGIVGSGVQARAQFEALSRVLNLKLVKVFSRSREHAERFARYIGSRGFDTVVASDYEEVCRGVDVLVTATNSKDPFIRSSYIAPGMHINAIGSNWANRAELAPDAVLMADVIAVDDVVQAREEAGDLIMAGDVVWSRVAPLADVVVGRVRGRSSDGSITVFKSLGIAVEDLVLAKLIYDRAVREGRGVEVEFRGVFR</sequence>
<dbReference type="InterPro" id="IPR003462">
    <property type="entry name" value="ODC_Mu_crystall"/>
</dbReference>
<keyword evidence="2" id="KW-1185">Reference proteome</keyword>
<dbReference type="PANTHER" id="PTHR13812">
    <property type="entry name" value="KETIMINE REDUCTASE MU-CRYSTALLIN"/>
    <property type="match status" value="1"/>
</dbReference>
<protein>
    <submittedName>
        <fullName evidence="1">Ornithine cyclodeaminase</fullName>
    </submittedName>
</protein>
<proteinExistence type="predicted"/>
<dbReference type="Gene3D" id="3.40.50.720">
    <property type="entry name" value="NAD(P)-binding Rossmann-like Domain"/>
    <property type="match status" value="1"/>
</dbReference>
<organism evidence="1 2">
    <name type="scientific">Vulcanisaeta moutnovskia (strain 768-28)</name>
    <dbReference type="NCBI Taxonomy" id="985053"/>
    <lineage>
        <taxon>Archaea</taxon>
        <taxon>Thermoproteota</taxon>
        <taxon>Thermoprotei</taxon>
        <taxon>Thermoproteales</taxon>
        <taxon>Thermoproteaceae</taxon>
        <taxon>Vulcanisaeta</taxon>
    </lineage>
</organism>
<dbReference type="STRING" id="985053.VMUT_1911"/>
<gene>
    <name evidence="1" type="ordered locus">VMUT_1911</name>
</gene>
<dbReference type="PANTHER" id="PTHR13812:SF19">
    <property type="entry name" value="KETIMINE REDUCTASE MU-CRYSTALLIN"/>
    <property type="match status" value="1"/>
</dbReference>
<dbReference type="KEGG" id="vmo:VMUT_1911"/>
<dbReference type="eggNOG" id="arCOG01035">
    <property type="taxonomic scope" value="Archaea"/>
</dbReference>
<dbReference type="Pfam" id="PF02423">
    <property type="entry name" value="OCD_Mu_crystall"/>
    <property type="match status" value="1"/>
</dbReference>
<evidence type="ECO:0000313" key="1">
    <source>
        <dbReference type="EMBL" id="ADY02112.1"/>
    </source>
</evidence>
<dbReference type="Gene3D" id="3.30.1780.10">
    <property type="entry name" value="ornithine cyclodeaminase, domain 1"/>
    <property type="match status" value="1"/>
</dbReference>
<dbReference type="Proteomes" id="UP000007485">
    <property type="component" value="Chromosome"/>
</dbReference>
<dbReference type="InterPro" id="IPR036291">
    <property type="entry name" value="NAD(P)-bd_dom_sf"/>
</dbReference>
<name>F0QVT8_VULM7</name>
<dbReference type="OrthoDB" id="21421at2157"/>
<evidence type="ECO:0000313" key="2">
    <source>
        <dbReference type="Proteomes" id="UP000007485"/>
    </source>
</evidence>
<dbReference type="PIRSF" id="PIRSF001439">
    <property type="entry name" value="CryM"/>
    <property type="match status" value="1"/>
</dbReference>
<reference evidence="1 2" key="1">
    <citation type="journal article" date="2011" name="J. Bacteriol.">
        <title>Complete genome sequence of 'Vulcanisaeta moutnovskia' strain 768-28, a novel member of the hyperthermophilic crenarchaeal genus vulcanisaeta.</title>
        <authorList>
            <person name="Gumerov V.M."/>
            <person name="Mardanov A.V."/>
            <person name="Beletsky A.V."/>
            <person name="Prokofeva M.I."/>
            <person name="Bonch-Osmolovskaya E.A."/>
            <person name="Ravin N.V."/>
            <person name="Skryabin K.G."/>
        </authorList>
    </citation>
    <scope>NUCLEOTIDE SEQUENCE [LARGE SCALE GENOMIC DNA]</scope>
    <source>
        <strain evidence="1 2">768-28</strain>
    </source>
</reference>
<dbReference type="HOGENOM" id="CLU_042088_2_1_2"/>
<dbReference type="GeneID" id="10289563"/>
<accession>F0QVT8</accession>